<keyword evidence="3" id="KW-0862">Zinc</keyword>
<sequence>MRAMDSERSAGPLCSGKCPCPCAAAARVATDVAAGGGCRTDLHIVDVDLGQPRLPIVFDHEIVGLIRECGAGGDGLEPGVRVGVPWLGHTCGACPCCAMGAENLCAAPLYTDYTCYGGYAGRLRQVSSGLAASASTTSASSGVPKLFTMKASVV</sequence>
<dbReference type="EMBL" id="JAEHHL010000001">
    <property type="protein sequence ID" value="MBK0398322.1"/>
    <property type="molecule type" value="Genomic_DNA"/>
</dbReference>
<accession>A0A8J7SDB0</accession>
<dbReference type="GO" id="GO:0004022">
    <property type="term" value="F:alcohol dehydrogenase (NAD+) activity"/>
    <property type="evidence" value="ECO:0007669"/>
    <property type="project" value="TreeGrafter"/>
</dbReference>
<protein>
    <submittedName>
        <fullName evidence="6">Alcohol dehydrogenase catalytic domain-containing protein</fullName>
    </submittedName>
</protein>
<feature type="domain" description="Alcohol dehydrogenase-like N-terminal" evidence="5">
    <location>
        <begin position="28"/>
        <end position="120"/>
    </location>
</feature>
<name>A0A8J7SDB0_9RHOB</name>
<keyword evidence="4" id="KW-0560">Oxidoreductase</keyword>
<evidence type="ECO:0000313" key="7">
    <source>
        <dbReference type="Proteomes" id="UP000655420"/>
    </source>
</evidence>
<dbReference type="Pfam" id="PF08240">
    <property type="entry name" value="ADH_N"/>
    <property type="match status" value="1"/>
</dbReference>
<evidence type="ECO:0000313" key="6">
    <source>
        <dbReference type="EMBL" id="MBK0398322.1"/>
    </source>
</evidence>
<keyword evidence="2" id="KW-0479">Metal-binding</keyword>
<keyword evidence="7" id="KW-1185">Reference proteome</keyword>
<dbReference type="PANTHER" id="PTHR42940:SF8">
    <property type="entry name" value="VACUOLAR PROTEIN SORTING-ASSOCIATED PROTEIN 11"/>
    <property type="match status" value="1"/>
</dbReference>
<comment type="caution">
    <text evidence="6">The sequence shown here is derived from an EMBL/GenBank/DDBJ whole genome shotgun (WGS) entry which is preliminary data.</text>
</comment>
<comment type="cofactor">
    <cofactor evidence="1">
        <name>Zn(2+)</name>
        <dbReference type="ChEBI" id="CHEBI:29105"/>
    </cofactor>
</comment>
<dbReference type="GO" id="GO:0005737">
    <property type="term" value="C:cytoplasm"/>
    <property type="evidence" value="ECO:0007669"/>
    <property type="project" value="TreeGrafter"/>
</dbReference>
<dbReference type="SUPFAM" id="SSF50129">
    <property type="entry name" value="GroES-like"/>
    <property type="match status" value="1"/>
</dbReference>
<dbReference type="AlphaFoldDB" id="A0A8J7SDB0"/>
<gene>
    <name evidence="6" type="ORF">H0I76_03890</name>
</gene>
<organism evidence="6 7">
    <name type="scientific">Thermohalobaculum xanthum</name>
    <dbReference type="NCBI Taxonomy" id="2753746"/>
    <lineage>
        <taxon>Bacteria</taxon>
        <taxon>Pseudomonadati</taxon>
        <taxon>Pseudomonadota</taxon>
        <taxon>Alphaproteobacteria</taxon>
        <taxon>Rhodobacterales</taxon>
        <taxon>Paracoccaceae</taxon>
        <taxon>Thermohalobaculum</taxon>
    </lineage>
</organism>
<reference evidence="6" key="1">
    <citation type="submission" date="2020-12" db="EMBL/GenBank/DDBJ databases">
        <title>Bacterial taxonomy.</title>
        <authorList>
            <person name="Pan X."/>
        </authorList>
    </citation>
    <scope>NUCLEOTIDE SEQUENCE</scope>
    <source>
        <strain evidence="6">M0105</strain>
    </source>
</reference>
<evidence type="ECO:0000256" key="3">
    <source>
        <dbReference type="ARBA" id="ARBA00022833"/>
    </source>
</evidence>
<proteinExistence type="predicted"/>
<dbReference type="Proteomes" id="UP000655420">
    <property type="component" value="Unassembled WGS sequence"/>
</dbReference>
<dbReference type="GO" id="GO:0046872">
    <property type="term" value="F:metal ion binding"/>
    <property type="evidence" value="ECO:0007669"/>
    <property type="project" value="UniProtKB-KW"/>
</dbReference>
<evidence type="ECO:0000256" key="2">
    <source>
        <dbReference type="ARBA" id="ARBA00022723"/>
    </source>
</evidence>
<dbReference type="RefSeq" id="WP_200607286.1">
    <property type="nucleotide sequence ID" value="NZ_JAEHHL010000001.1"/>
</dbReference>
<evidence type="ECO:0000259" key="5">
    <source>
        <dbReference type="Pfam" id="PF08240"/>
    </source>
</evidence>
<dbReference type="PANTHER" id="PTHR42940">
    <property type="entry name" value="ALCOHOL DEHYDROGENASE 1-RELATED"/>
    <property type="match status" value="1"/>
</dbReference>
<evidence type="ECO:0000256" key="4">
    <source>
        <dbReference type="ARBA" id="ARBA00023002"/>
    </source>
</evidence>
<dbReference type="InterPro" id="IPR011032">
    <property type="entry name" value="GroES-like_sf"/>
</dbReference>
<dbReference type="InterPro" id="IPR013154">
    <property type="entry name" value="ADH-like_N"/>
</dbReference>
<dbReference type="Gene3D" id="3.90.180.10">
    <property type="entry name" value="Medium-chain alcohol dehydrogenases, catalytic domain"/>
    <property type="match status" value="1"/>
</dbReference>
<evidence type="ECO:0000256" key="1">
    <source>
        <dbReference type="ARBA" id="ARBA00001947"/>
    </source>
</evidence>